<dbReference type="InterPro" id="IPR042099">
    <property type="entry name" value="ANL_N_sf"/>
</dbReference>
<feature type="region of interest" description="Disordered" evidence="6">
    <location>
        <begin position="3995"/>
        <end position="4015"/>
    </location>
</feature>
<dbReference type="Pfam" id="PF13193">
    <property type="entry name" value="AMP-binding_C"/>
    <property type="match status" value="5"/>
</dbReference>
<dbReference type="InterPro" id="IPR001242">
    <property type="entry name" value="Condensation_dom"/>
</dbReference>
<dbReference type="SUPFAM" id="SSF52777">
    <property type="entry name" value="CoA-dependent acyltransferases"/>
    <property type="match status" value="18"/>
</dbReference>
<dbReference type="Proteomes" id="UP001216440">
    <property type="component" value="Chromosome"/>
</dbReference>
<dbReference type="SUPFAM" id="SSF56801">
    <property type="entry name" value="Acetyl-CoA synthetase-like"/>
    <property type="match status" value="5"/>
</dbReference>
<dbReference type="SMART" id="SM00823">
    <property type="entry name" value="PKS_PP"/>
    <property type="match status" value="5"/>
</dbReference>
<dbReference type="EMBL" id="CP121682">
    <property type="protein sequence ID" value="WGD39923.1"/>
    <property type="molecule type" value="Genomic_DNA"/>
</dbReference>
<evidence type="ECO:0000256" key="5">
    <source>
        <dbReference type="ARBA" id="ARBA00023194"/>
    </source>
</evidence>
<dbReference type="InterPro" id="IPR045851">
    <property type="entry name" value="AMP-bd_C_sf"/>
</dbReference>
<dbReference type="CDD" id="cd19543">
    <property type="entry name" value="DCL_NRPS"/>
    <property type="match status" value="3"/>
</dbReference>
<dbReference type="PANTHER" id="PTHR45527:SF1">
    <property type="entry name" value="FATTY ACID SYNTHASE"/>
    <property type="match status" value="1"/>
</dbReference>
<dbReference type="Pfam" id="PF00501">
    <property type="entry name" value="AMP-binding"/>
    <property type="match status" value="5"/>
</dbReference>
<dbReference type="CDD" id="cd19533">
    <property type="entry name" value="starter-C_NRPS"/>
    <property type="match status" value="1"/>
</dbReference>
<dbReference type="InterPro" id="IPR009081">
    <property type="entry name" value="PP-bd_ACP"/>
</dbReference>
<protein>
    <submittedName>
        <fullName evidence="8">Non-ribosomal peptide synthase/polyketide synthase</fullName>
    </submittedName>
</protein>
<comment type="cofactor">
    <cofactor evidence="1">
        <name>pantetheine 4'-phosphate</name>
        <dbReference type="ChEBI" id="CHEBI:47942"/>
    </cofactor>
</comment>
<dbReference type="InterPro" id="IPR020845">
    <property type="entry name" value="AMP-binding_CS"/>
</dbReference>
<sequence length="7203" mass="771204">MLAGDGVPLTSAQSGIWFAQQLDASNPIYNAGEYLEIHGSVDVAVFEAALRQVVAEAENLRVTFVETPEGPRQYVHPDPEWQLRIIDVSHEADPRAAAEAWMRADLAQPQDPSVGPLFLFVLFRAADDRWFWLHRYHHLLVDGFTVALVAQRVAEVYTVLLDGGTSDNPFGALDSLVGMDTAYRSSDAFDADRAWWAEKLAGRPEPVSLSAKEPTAARGLLRRTEYLDAGATERLRDAARDAGVPWPCMMTTAVSVYLHRLTGAEEIVLGLPVTTRLGKAARGVPGMVSNVLPLRIPVGPADTLPRLLAQVSREMRGAMKHQRYRYEDLRRDLQLLGNDERLTGPQVNIMMFDYALTFGEHRATVHNLCIGPADDLSVIVYDRTDGQGLQIDFDANPELYSECELASHLRRFVEFLAELADAPADRGIGALDVATTAERDVVLAAGAGAVVDRAGTDGPSLAELFEDRAAGTPDATALVCGDRTVSYRELNASANRLARRLVATGAGPGRFVGLALPRSVELVTALLAVIKSGAAYVPMDPDYPADRLAHMVADSSPALVVTASGVDLSGVDCGDAALLVLDDPHVPADLTDLADDDLTDTERGGLLCPGSAAYVIYTSGSTGRPKGVVVPHGNVVRLFSATDHWFGFGPDDVWTLFHSYAFDFSVWEIWGPLLHGGRLVVVPFEVSRSPEDFLELLADQKVTVLNQTPSAFYQLMRAEGERPDLAARLTLRYVVFGGEALDLWRLEEWYGRHREDAPRLVNMYGITETTVHVTHRALDQLTAKSAPGSLIGRPIPDLGVRVLDSALRPAAPGVVGEMYVAGAGLADGYLGRHALTAERFVADPYGPPGTRMYRTGDLARWDDDGELEYIGRADQQVKIRGFRIELGEIEACLQAHHDVVQAAVVVREDRPGDKRLVGYAVMADGRDCDQAALRNHLAVLLPDYMVPAAFVALDVLPLTSNGKLDRKALPAPAVATGTAGRAPVTRTEETLCAVFAEALGVPAVGPDDNFFDLGGDSIVSLQLITLARRAGLRLTTRDIFKHRTPAALAAVAATAPAAAGTVRDEPVGPLVATPVVHWLAGRGGTMDRYHQATLVQVPAGLRQEHLTAALRALLERHDALRMRALAAGDGGWTLEVAPAGTVEARDTLRRVGIPDTAAGLPPELLDERTRAAVAELAPHDGVMLRAVWFDAGDEAPGRLLLVAHHLVVDGVSWHILLSDLAEAWQAAAAGRAPALPPYGTSFRTWARELRQLAHRPERVAEAELWQHIASGPDPLLGSRAVDPARDTAATVRSLSVSLPAEETSALLGEVARVFRARANEVLLAALALAVPRWRRARGVDTSEVLLEVEGHGREDVLEGVDVSRTVGWFTSLFPVRLDARGEDPGDALRRVKEQLRAVPDNGIGYGLLRHLHPVAGAGLAALPVPQIGFNYLGRIGVSPGGDWAPVAGERALTGADDPSMSVAHTVDLNAYTQETAEGPRLTAVWNWAGGVLTEAEVSALADLWFTALRELVAASSQPGAGGFTPSDVPLVRLTQDQIRSIEAAHPATADILPVTPLQQGLLFHTLFDEGGPDVYTVQFFYDLEGRLDAAALRGAAEEMLRRHPGLRAAFRLDGLDHAVQVIPESVELPWADKDLRHLDATEQQTVLDRMLHEDRNSRFDLAAPPLMRFLLVALADDRHRLVFTHHHVLLDGWSMPLFVRELLDLYAGRTPDRTPPYRDYLGWLGEQDAPATAGVWREALHGVEEPTLLAPAATDRQPVTPDQLLADLPADLTARLLGAAREHGLTLNTLLQGAWAVVLGRLTGRDDVVFGGTVSGRPPQVPGVESMIGLFINTLPVRVRIVPGESAVAFLTRLQDEQSRLMEHQHLGLADAQRIAGIGELFDTITVLENYPLDPARLRVPGLAVTAIDGRDATHYPLSLAVMPGERLHLRINYRPDLFDADAVRHLVGRLQAVLEFWADRPQEPVGRIDVLPAAEYEHVVRGVNSTARNVPYDTFPQLFSARVAAAPDAPAVLFGDRVLTYAELDERTDRLAGVLAGRGIGPEQIVAVAVPRSAELVVSVLAVLKAGAAYLPVDLDYPAERVAYMLEDSRPALVITTSAAADTIPGDVPRFLVDRPDDLAGPLAPVVPADVTSPAYVIYTSGSTGRPKGVVVTHSGAASLIAAQTERFDVGPGSRVLQFASPSFDAAFWELTMALLSGAALVVGTAEEVTPGPALAAFAARHRVTHATLPPVVLGAASPGDFSSVSTLVVAGEATAGEMVDRWSSGRRMVNAYGPTETTVCATMSAPLNGGGLPPIGGPVVNAQVYVLDANLRPVPPGVAGELYIAGAGLARGYLGRPDLTADRFVADPFGGAGTRMYRSGDVVRWNHDDQLEFLGRVDHQVKVRGFRIELGEIESVLTALPQVAQAVVVVREESSGPRRLVGYAVPAEGAAADPAELRSAVARELPDHMVPSAVVVLDALPLTPNGKLDRKALPAPGTPADTGRAAATERESILCELFAQVLGLPAVGPERSFFDLGGDSIVSIQLVSRARARGLVITPREVFVHRTAAALAVVARATEGDSPEDTEQENADDGLGPLPLTPIMHWLRTRPGTVDAFSQSVLVRTPAGATEQNLAAVLQAVLDRHDMLRVRLTRRGPLWGLEVADRGSVTAASVLSRVPADGTWNEAFGTLVAEQAAQSRAALAPEDGVVLRAVWFDAGPDTAGRLLLTVHHLAVDGVSWRILLPDLSAAWDAVRAQRTPRLPAVGTPYRRWAEQLTALAQEPERLDELGFWTDMLAVPDAPLGDRPLDARRDTVATARSLSSTLPSQTTAPLLTSVPADFRTGVSEVLLAGLALAVTEWRRRRGHDTAAGVLIDLEGHGRDESLTGADLSRTVGWFTSLHPVRLDADSRQDPAETVKRVKERLLAVPGGGIGHGLLSHLNPQTAMLLHGLAAPQIGFNYLGRFGSPDDSAWAPADEAGTIGGGADDDMAMPHVVEINAVTQDGPDGPRLVATWTWAGEILEEPEVRELAGLWFESLQRLATPAGPTGPVGGLTPSDLPLVSLEQHHIDMLEADRPGLADVLPLAPLQEGLLFHSLLDDSAPDVYNVQLHMDLSGPLDVTALRSAAAGLLARHPNLRACFREDGLPHAVQLVPNAVDLPWADIDLVHLDEAERAGELDRVMETDRTARFDVTTAPLIRFTLVRLAADRHRLLLTNHHILLDGWSMPLLLEELFTLYETRGDASALSPAPAFADYLTWRAGLDDEPARHAWHTALDGLEEPTLLVPESSDASVAPGRVSRWLSEESTTELTALARRHGFTLNTLVQGAWALTLAGLTGRQDVVFGATVSGRPPEVPGIESMAGLFINTLPVRVRLRHDETVAELLARLQAEQLDLMDHQYLGLSEIQRIAGRGELFDTLAVLENYPLDPEKLRAPGALDVTHIDGRDATHYPVTFVVLPGDRLEFRLNHRPELLPADRAEAMADRLADLLARITAEPDLLVGRLDHVTEAERERVLHTWNGARLAIEPRTFPALFEAQAARTPHAPAVVSDDGTLSYAQLNARANRLAHHLIDRGVGPERIVALLLPRSVDIVVARLAVMKAGGAYLPVDPDYPADRIAYMLDDADPVLVITTGHEADRIPGSTTAGHVLLDRLDLAAEPATDPADTDRPAPLTVAHPAYVIYTSGSTGRPKGVVVCHQGLAAFATMLAHRCAVAPHSRVLQFSSPSFDASVLELCMSLPWGAALVVPPPGPLADEALGRVLAEHAITHALIPPAALATVPATDLPDFTTLLVGGDATDATLVDRWAPGRRMINAYGPTESTVVATISEPLVAGAGTAPPIGTPIDDTRVYVLDAALRPVAPGVAGELYLAGEQLARGYLGRAALTAERFTACPYGDAGSRMYRTGDLVRWGSDGALEYLGRADDQVKLRGFRIELGEIETALTACAGVGRSVVLVREDRPGDKRLVAYTVPDTTPAPDAGALRAALAATLPAHMVPSAFVTLDALPLTPNGKLDRKALPAPEHTAAGTGRAPRTPREEVLCALFADTLGVPEVGPDDSFFELGGHSLLATRLTGRIRVALGTELQVRALFETPTPAGLAARLDGETAVARRALRLMPRPEEVPLSYAQQRLWFLGRFEGPGATYNIPLALRLTGSVDPAALAAALHDVVGRHEPLRTVFPDIDGVPHQRVLDACDARPEWAVVDVDADGPGLDALLAEQVKRGFDLSTDLPLRATLFRLGEQEHVLLLVLHHIAADGSSLTPLARDLSAAYTARCRGEAPAWNELPVQYADYALWQREVLGSESDPDSVVSGQLEFWRQTLAGVPEELSLPVDRPRPAHSSYRGDVVPFALDAEVHAGLAALARESGASLFMVLQAAVTVWLGKLGAGTDVPLGTPVAGRTDSALDDLVGFFVNTLVLRTDASGDPTFRELLDRVRETDLEAYAHQDVPFERLVDLVSPERSLARHPLFQVMLTLDNDAYGRLLLGDVDAEILPLGTGAAKFDLALSFGERSAGAGSPAGLDGFVDFAVDLFDRTTVETFLGRLERVLRAVVADPDTPISTVDVLSTAERTDILTTWNDTTTPVLTGTLPDLFQAQAARTPTHTALAHADGESLTYSELNQRANRLARHLTGHGAGPERIVALVLPRSVELLVAELAVLKTGAAFLPIDPAHPADRIAYTLEDADPVLVLTRDLSSLPHTTTGTRTILRIHDLPLDGHAATDLTDADRLAPLKPSHPAYVIYTSGSTGRPKGVVVPHAGVGNLASAQIERFAVTGDSRLLQFASPSFDASVSEVFTTWLSGATLITATADHLRPGPDLADTVRDLHVTHATIPPAALAAMQPSDLPTLTTLVVAGEAVPAQVVERWAPGRRMINAYGPTETTVCATMSTPLTGTPPDSVPIGTPLTNTRTYVLDEGLRPAAPGVVGELYVAGTGLARGYLNRPELTAERFIACPYGTPGERMYRTGDLARWTADGELTYLGRTDDQIKLRGHRIELGEIETALRHLPGIRQAAATLREDRPGDRRLVAYIVTDDSHTTDPTAVRESLRTTLPEHMIPAAVVPLDALPLTVHGKLDRTALPAPTYGRAPGSGRAPSGPVETTLCAIFADVLGVETVGVDDGFFDLGGDSIVSIQLVARARKAGLAITARDVFQHKTAAALAEIAEATTAHAAEDPDAGIGRVDTTPIVAWLSELGGPTDRFSQSMLLQIPAGTRQEQLTEAVQALLDRHDALRSRLERGTDGWSLEVLPRDAVRATALIRRADALGMDEAALRETIALHHDTAQAALAPEDGVMLRAVWFDAGPDHPGRLLLVAHHLVVDGVSWRILLTDLAAAGAAVAAGRRIELDPVPTSLRTWARELTAHAAERAGELPFWERTLAGPDPLLGDRPADPARDTMGTARSLSVSLPAQVTSALLGEVSQVFHARANEVLLAGLALAVPRWRRARGLDGDDVLLDVEGHGREDVLAGADVSRTVGWFTSLFPVRLHSGTDGVDAAVKRVKEQLRAVPDNGIGYGLLRHLDPGARPVLAALPVPQIGFNYLGRMAGTAGPADWAPADESDLLLGTGVADAAMAVPHPLEISAVVRDGQDEGPVLTVTWVWAEGLLDEAAVRALSADWFDALRDIAAHAALPGAGGFTPADLPLVELSQEQIDRIEEAHPAPADILPVAPLQEGLLFHAMFDEGGPDVYSVQFSFGLDGPLDAGALRAAAESLLARHDNLRAAFRLDVADRPVQVIPAAVDLPWQEVDLGGLDEDARRAGVERILAEDRAVRYDLSVAPLLRFTLVRLADERHRLVFSNHHVLLDGWSMPIVFGELFTLYARNIGTDRDLPRVTPYRDYLSWVGGQDRAVALDAWRTALDGLEEPTLLVPDDSGTRGAGHEAEVPRQLPFELSAELTAGLQEWARRSGLTLNTVVQGLWAVLLARSTGRDDVVFGATVSGRPPEVPGIESMVGLFINTVPVRVTVDPAETVTALLTRVQAAQSGLTPHQHVQLSEIQGLVGIGDLFDTLTVFESYPMDAEVLELPGTGLRVSDVDGADATHYPVTLAALPGERLQLRLEYAPGRFPQDRAQALAARLTGLFEAVAEDPDRPVGRLDVLTVEEWETALSGGNALMHPVPGHPVQTLLEDLAARTPDATALVFRDTTLTCSELNERANRLARLLIGRGVGPERIVALALPRGAQVPVAMFAVLKAGAAFLTVDPGLPADRIAYLLQDAAPTVVLTDGEVDAHLTADGLGAGIERLVLDTEETGRELAAADPADVVDTDRTAPLSPATPAYVIYTSGSTGRPKGVVVQHRNLVNLFHSHKGTLFDRHARAESPEGRFRVALTAVFSFDTAWDGVLWMLDGHELHLIDDDTRRDPEALADYIDRERIDFLDLTPAFAGQLVEAGMLADGRHHPAVLMLGGEALGPDLWSRLRAAPHTTAYNFYGPTEATIDSVFLALSESEKPLVGRPVRNTRLHVLDGHLRPVPPGVTGELYLAGDQLARGYLGRPDLTAGSFVANPFGEPGSRLYRTGDLVRATADGLLEYRGRTDDQVKVRGFRIELGEIESALTAGPDVAAAAVVVREDTPGVRRLVGYAVPAAGAAPEPAVLRERVGRTLPEYMVPAAVVLLDALPLTANGKLDRKALPAPDFSVRATGGRAAGDPVERALCALFAEVLALPDVGVDSSFFDLGGDSIVSIQLVARARAAGLVFSPKDVFTHRTVAALAPVVRQAQDTPAEDPDAGVGALPATPVIRWLQEHGGATEGFVQSMLVQVPAGLGLEHLTTAVQAVLDHHDALRMTVTHGAGDTPWSLEIPARGSVPATEAVVRVPTGGFTGTDLEALIAAEAEAAWRGLDTATGRMLRVVWFDAGPSAPGRLLITAHHLVVDGVSWRILLPDLAAAWQTAADGGQPRPAPNGTSFRRWAQRLTEAAAEREDEVELWLEMLSEEEAPLGGRPLAESDTAAGARSLTLSLPADRTEPLLADVPAAFHGGINDVLLTGLALAVAQWRHRRGLGEDGAVLVDLEGHGREDVVGDVDLSRTVGWFTTVYPVRLDPGQLDRDEVRAGGAALGRAVKRVKEQLRAVPDNGIGHGMLRHLNPATAPLLAAYPDPQIGFNYLGRIGAPGAEGQDWAVAPESTALTGAAAGDPDTRLAHAIDINALVRDLPEGPELSVTWTWPDGLFPERDMRELADNWFDALDALARHATAPESGGHSPSDMPLVNLSQAQLDLLESKWRKSS</sequence>
<feature type="compositionally biased region" description="Acidic residues" evidence="6">
    <location>
        <begin position="2563"/>
        <end position="2574"/>
    </location>
</feature>
<dbReference type="InterPro" id="IPR010071">
    <property type="entry name" value="AA_adenyl_dom"/>
</dbReference>
<keyword evidence="2" id="KW-0596">Phosphopantetheine</keyword>
<evidence type="ECO:0000313" key="9">
    <source>
        <dbReference type="Proteomes" id="UP001216440"/>
    </source>
</evidence>
<proteinExistence type="predicted"/>
<dbReference type="CDD" id="cd19534">
    <property type="entry name" value="E_NRPS"/>
    <property type="match status" value="3"/>
</dbReference>
<feature type="region of interest" description="Disordered" evidence="6">
    <location>
        <begin position="2559"/>
        <end position="2578"/>
    </location>
</feature>
<dbReference type="InterPro" id="IPR023213">
    <property type="entry name" value="CAT-like_dom_sf"/>
</dbReference>
<evidence type="ECO:0000259" key="7">
    <source>
        <dbReference type="PROSITE" id="PS50075"/>
    </source>
</evidence>
<dbReference type="CDD" id="cd17643">
    <property type="entry name" value="A_NRPS_Cytc1-like"/>
    <property type="match status" value="1"/>
</dbReference>
<dbReference type="NCBIfam" id="TIGR01720">
    <property type="entry name" value="NRPS-para261"/>
    <property type="match status" value="4"/>
</dbReference>
<feature type="domain" description="Carrier" evidence="7">
    <location>
        <begin position="4013"/>
        <end position="4088"/>
    </location>
</feature>
<dbReference type="PANTHER" id="PTHR45527">
    <property type="entry name" value="NONRIBOSOMAL PEPTIDE SYNTHETASE"/>
    <property type="match status" value="1"/>
</dbReference>
<dbReference type="PROSITE" id="PS50075">
    <property type="entry name" value="CARRIER"/>
    <property type="match status" value="5"/>
</dbReference>
<dbReference type="PROSITE" id="PS00012">
    <property type="entry name" value="PHOSPHOPANTETHEINE"/>
    <property type="match status" value="5"/>
</dbReference>
<reference evidence="8 9" key="1">
    <citation type="submission" date="2023-03" db="EMBL/GenBank/DDBJ databases">
        <authorList>
            <person name="Mo P."/>
        </authorList>
    </citation>
    <scope>NUCLEOTIDE SEQUENCE [LARGE SCALE GENOMIC DNA]</scope>
    <source>
        <strain evidence="8 9">HUAS 5</strain>
    </source>
</reference>
<dbReference type="InterPro" id="IPR036736">
    <property type="entry name" value="ACP-like_sf"/>
</dbReference>
<dbReference type="NCBIfam" id="TIGR01733">
    <property type="entry name" value="AA-adenyl-dom"/>
    <property type="match status" value="5"/>
</dbReference>
<keyword evidence="3" id="KW-0597">Phosphoprotein</keyword>
<feature type="domain" description="Carrier" evidence="7">
    <location>
        <begin position="6623"/>
        <end position="6697"/>
    </location>
</feature>
<dbReference type="InterPro" id="IPR000873">
    <property type="entry name" value="AMP-dep_synth/lig_dom"/>
</dbReference>
<dbReference type="Gene3D" id="3.40.50.12780">
    <property type="entry name" value="N-terminal domain of ligase-like"/>
    <property type="match status" value="1"/>
</dbReference>
<dbReference type="NCBIfam" id="NF003417">
    <property type="entry name" value="PRK04813.1"/>
    <property type="match status" value="5"/>
</dbReference>
<keyword evidence="5" id="KW-0045">Antibiotic biosynthesis</keyword>
<evidence type="ECO:0000256" key="1">
    <source>
        <dbReference type="ARBA" id="ARBA00001957"/>
    </source>
</evidence>
<feature type="domain" description="Carrier" evidence="7">
    <location>
        <begin position="2487"/>
        <end position="2561"/>
    </location>
</feature>
<dbReference type="Pfam" id="PF00668">
    <property type="entry name" value="Condensation"/>
    <property type="match status" value="9"/>
</dbReference>
<dbReference type="Gene3D" id="1.10.1200.10">
    <property type="entry name" value="ACP-like"/>
    <property type="match status" value="5"/>
</dbReference>
<dbReference type="Gene3D" id="3.30.559.10">
    <property type="entry name" value="Chloramphenicol acetyltransferase-like domain"/>
    <property type="match status" value="9"/>
</dbReference>
<evidence type="ECO:0000256" key="4">
    <source>
        <dbReference type="ARBA" id="ARBA00022737"/>
    </source>
</evidence>
<feature type="domain" description="Carrier" evidence="7">
    <location>
        <begin position="982"/>
        <end position="1056"/>
    </location>
</feature>
<evidence type="ECO:0000313" key="8">
    <source>
        <dbReference type="EMBL" id="WGD39923.1"/>
    </source>
</evidence>
<dbReference type="SUPFAM" id="SSF47336">
    <property type="entry name" value="ACP-like"/>
    <property type="match status" value="5"/>
</dbReference>
<dbReference type="Pfam" id="PF00550">
    <property type="entry name" value="PP-binding"/>
    <property type="match status" value="5"/>
</dbReference>
<dbReference type="CDD" id="cd17652">
    <property type="entry name" value="A_NRPS_CmdD_like"/>
    <property type="match status" value="3"/>
</dbReference>
<dbReference type="InterPro" id="IPR025110">
    <property type="entry name" value="AMP-bd_C"/>
</dbReference>
<dbReference type="Gene3D" id="3.30.559.30">
    <property type="entry name" value="Nonribosomal peptide synthetase, condensation domain"/>
    <property type="match status" value="9"/>
</dbReference>
<evidence type="ECO:0000256" key="3">
    <source>
        <dbReference type="ARBA" id="ARBA00022553"/>
    </source>
</evidence>
<feature type="domain" description="Carrier" evidence="7">
    <location>
        <begin position="5075"/>
        <end position="5149"/>
    </location>
</feature>
<name>A0ABY8K017_9ACTN</name>
<organism evidence="8 9">
    <name type="scientific">Streptomyces cathayae</name>
    <dbReference type="NCBI Taxonomy" id="3031124"/>
    <lineage>
        <taxon>Bacteria</taxon>
        <taxon>Bacillati</taxon>
        <taxon>Actinomycetota</taxon>
        <taxon>Actinomycetes</taxon>
        <taxon>Kitasatosporales</taxon>
        <taxon>Streptomycetaceae</taxon>
        <taxon>Streptomyces</taxon>
    </lineage>
</organism>
<dbReference type="CDD" id="cd19540">
    <property type="entry name" value="LCL_NRPS-like"/>
    <property type="match status" value="1"/>
</dbReference>
<dbReference type="Gene3D" id="3.40.50.980">
    <property type="match status" value="8"/>
</dbReference>
<dbReference type="PROSITE" id="PS00455">
    <property type="entry name" value="AMP_BINDING"/>
    <property type="match status" value="5"/>
</dbReference>
<dbReference type="CDD" id="cd05930">
    <property type="entry name" value="A_NRPS"/>
    <property type="match status" value="1"/>
</dbReference>
<keyword evidence="9" id="KW-1185">Reference proteome</keyword>
<dbReference type="InterPro" id="IPR010060">
    <property type="entry name" value="NRPS_synth"/>
</dbReference>
<dbReference type="RefSeq" id="WP_279332942.1">
    <property type="nucleotide sequence ID" value="NZ_CP121682.1"/>
</dbReference>
<gene>
    <name evidence="8" type="ORF">PYS65_07110</name>
</gene>
<evidence type="ECO:0000256" key="2">
    <source>
        <dbReference type="ARBA" id="ARBA00022450"/>
    </source>
</evidence>
<keyword evidence="4" id="KW-0677">Repeat</keyword>
<accession>A0ABY8K017</accession>
<dbReference type="NCBIfam" id="NF004282">
    <property type="entry name" value="PRK05691.1"/>
    <property type="match status" value="4"/>
</dbReference>
<dbReference type="InterPro" id="IPR020806">
    <property type="entry name" value="PKS_PP-bd"/>
</dbReference>
<evidence type="ECO:0000256" key="6">
    <source>
        <dbReference type="SAM" id="MobiDB-lite"/>
    </source>
</evidence>
<dbReference type="Gene3D" id="3.30.300.30">
    <property type="match status" value="5"/>
</dbReference>
<dbReference type="Gene3D" id="2.30.38.10">
    <property type="entry name" value="Luciferase, Domain 3"/>
    <property type="match status" value="4"/>
</dbReference>
<dbReference type="InterPro" id="IPR006162">
    <property type="entry name" value="Ppantetheine_attach_site"/>
</dbReference>